<sequence>MSFFLLFSSWLLVVLKPGHAQEMLANAKCNDYPDRGTCEDRGFTVKWYYDRFSHRCREFYYGGCGGNNNRFDSFEDCTNECHFEVGIDMIADIRCHLPHDPGNCWGDFQRWSFDSNLKKCVCSTWSGCGGNANRFYSYEHCMSICGRFTNRDASNTSPSPEQLRTAHNIFSEMNKQRRRFFTAAPVQVIPISYRNLFVNGNGNQTYESGRTIFTGLPPAAIYTRILPSSSTRRVWHIRGDAQVLPNGTLSTKELFRIQQVLRNNQLRSQNENAVPHYRSPRTKATNKRVSADRMTSSPSSSAAVLSSSSQTSNDGSLTDQQRAHLEQRKWRHYTQEQARIREENYRRQLEAIRNRQEALNLYRYNQQYPVRGRSHTPLSSTSSGSSRPQNQPSQERNIDTPTKQKYSSSVQLLLRTQPYQEDNRTPKLRARYESPIPSDDRESGRNVLDSEVARHSNMQTESIGKSEQHFRQTQSTDITNETPRRAEPQANQERPQGTAQVMGSNSALHSTSYDDRQLEYYRQLQEHRRRYLEQIRERQLREREAELRRREYLIRTQSMSEKARALALERLKQQRQIELQSSAASSASASSSLPSSQFAVDKQQSHSESHINTLSHHPKAQSIQASHQQPKPLSQQEQFQPQRETSTSNHLGRQQSAYGKNIGSWLDSDSQRSYLKQHIHVHQPLPTTTPPPPPTTTTTTTTTAIPTTTKMSTPM</sequence>
<feature type="chain" id="PRO_5043121279" evidence="7">
    <location>
        <begin position="21"/>
        <end position="715"/>
    </location>
</feature>
<reference evidence="11" key="1">
    <citation type="submission" date="2017-02" db="UniProtKB">
        <authorList>
            <consortium name="WormBaseParasite"/>
        </authorList>
    </citation>
    <scope>IDENTIFICATION</scope>
</reference>
<keyword evidence="5" id="KW-1015">Disulfide bond</keyword>
<protein>
    <submittedName>
        <fullName evidence="11">Tfpi2 protein (inferred by orthology to a zebrafish protein)</fullName>
    </submittedName>
</protein>
<evidence type="ECO:0000313" key="9">
    <source>
        <dbReference type="EMBL" id="VDK54878.1"/>
    </source>
</evidence>
<feature type="compositionally biased region" description="Low complexity" evidence="6">
    <location>
        <begin position="375"/>
        <end position="388"/>
    </location>
</feature>
<comment type="subcellular location">
    <subcellularLocation>
        <location evidence="1">Secreted</location>
    </subcellularLocation>
</comment>
<evidence type="ECO:0000313" key="10">
    <source>
        <dbReference type="Proteomes" id="UP000267096"/>
    </source>
</evidence>
<evidence type="ECO:0000256" key="3">
    <source>
        <dbReference type="ARBA" id="ARBA00022690"/>
    </source>
</evidence>
<gene>
    <name evidence="9" type="ORF">ASIM_LOCUS15352</name>
</gene>
<dbReference type="PROSITE" id="PS00280">
    <property type="entry name" value="BPTI_KUNITZ_1"/>
    <property type="match status" value="1"/>
</dbReference>
<dbReference type="Gene3D" id="4.10.410.10">
    <property type="entry name" value="Pancreatic trypsin inhibitor Kunitz domain"/>
    <property type="match status" value="2"/>
</dbReference>
<organism evidence="11">
    <name type="scientific">Anisakis simplex</name>
    <name type="common">Herring worm</name>
    <dbReference type="NCBI Taxonomy" id="6269"/>
    <lineage>
        <taxon>Eukaryota</taxon>
        <taxon>Metazoa</taxon>
        <taxon>Ecdysozoa</taxon>
        <taxon>Nematoda</taxon>
        <taxon>Chromadorea</taxon>
        <taxon>Rhabditida</taxon>
        <taxon>Spirurina</taxon>
        <taxon>Ascaridomorpha</taxon>
        <taxon>Ascaridoidea</taxon>
        <taxon>Anisakidae</taxon>
        <taxon>Anisakis</taxon>
        <taxon>Anisakis simplex complex</taxon>
    </lineage>
</organism>
<accession>A0A0M3K4Q4</accession>
<feature type="signal peptide" evidence="7">
    <location>
        <begin position="1"/>
        <end position="20"/>
    </location>
</feature>
<feature type="region of interest" description="Disordered" evidence="6">
    <location>
        <begin position="266"/>
        <end position="330"/>
    </location>
</feature>
<dbReference type="Pfam" id="PF00014">
    <property type="entry name" value="Kunitz_BPTI"/>
    <property type="match status" value="2"/>
</dbReference>
<evidence type="ECO:0000256" key="4">
    <source>
        <dbReference type="ARBA" id="ARBA00022900"/>
    </source>
</evidence>
<feature type="compositionally biased region" description="Polar residues" evidence="6">
    <location>
        <begin position="389"/>
        <end position="411"/>
    </location>
</feature>
<dbReference type="EMBL" id="UYRR01032268">
    <property type="protein sequence ID" value="VDK54878.1"/>
    <property type="molecule type" value="Genomic_DNA"/>
</dbReference>
<dbReference type="PANTHER" id="PTHR10083:SF381">
    <property type="entry name" value="BPTI_KUNITZ INHIBITOR DOMAIN-CONTAINING PROTEIN"/>
    <property type="match status" value="1"/>
</dbReference>
<dbReference type="Proteomes" id="UP000267096">
    <property type="component" value="Unassembled WGS sequence"/>
</dbReference>
<feature type="domain" description="BPTI/Kunitz inhibitor" evidence="8">
    <location>
        <begin position="95"/>
        <end position="145"/>
    </location>
</feature>
<evidence type="ECO:0000256" key="1">
    <source>
        <dbReference type="ARBA" id="ARBA00004613"/>
    </source>
</evidence>
<evidence type="ECO:0000256" key="2">
    <source>
        <dbReference type="ARBA" id="ARBA00022525"/>
    </source>
</evidence>
<evidence type="ECO:0000256" key="7">
    <source>
        <dbReference type="SAM" id="SignalP"/>
    </source>
</evidence>
<feature type="region of interest" description="Disordered" evidence="6">
    <location>
        <begin position="677"/>
        <end position="715"/>
    </location>
</feature>
<feature type="compositionally biased region" description="Low complexity" evidence="6">
    <location>
        <begin position="582"/>
        <end position="596"/>
    </location>
</feature>
<feature type="compositionally biased region" description="Low complexity" evidence="6">
    <location>
        <begin position="696"/>
        <end position="709"/>
    </location>
</feature>
<proteinExistence type="predicted"/>
<keyword evidence="3" id="KW-0646">Protease inhibitor</keyword>
<dbReference type="InterPro" id="IPR036880">
    <property type="entry name" value="Kunitz_BPTI_sf"/>
</dbReference>
<reference evidence="9 10" key="2">
    <citation type="submission" date="2018-11" db="EMBL/GenBank/DDBJ databases">
        <authorList>
            <consortium name="Pathogen Informatics"/>
        </authorList>
    </citation>
    <scope>NUCLEOTIDE SEQUENCE [LARGE SCALE GENOMIC DNA]</scope>
</reference>
<dbReference type="SMART" id="SM00131">
    <property type="entry name" value="KU"/>
    <property type="match status" value="2"/>
</dbReference>
<dbReference type="InterPro" id="IPR050098">
    <property type="entry name" value="TFPI/VKTCI-like"/>
</dbReference>
<evidence type="ECO:0000259" key="8">
    <source>
        <dbReference type="PROSITE" id="PS50279"/>
    </source>
</evidence>
<evidence type="ECO:0000256" key="6">
    <source>
        <dbReference type="SAM" id="MobiDB-lite"/>
    </source>
</evidence>
<dbReference type="PROSITE" id="PS50279">
    <property type="entry name" value="BPTI_KUNITZ_2"/>
    <property type="match status" value="2"/>
</dbReference>
<dbReference type="InterPro" id="IPR002223">
    <property type="entry name" value="Kunitz_BPTI"/>
</dbReference>
<keyword evidence="10" id="KW-1185">Reference proteome</keyword>
<keyword evidence="4" id="KW-0722">Serine protease inhibitor</keyword>
<feature type="domain" description="BPTI/Kunitz inhibitor" evidence="8">
    <location>
        <begin position="29"/>
        <end position="81"/>
    </location>
</feature>
<dbReference type="SUPFAM" id="SSF57362">
    <property type="entry name" value="BPTI-like"/>
    <property type="match status" value="2"/>
</dbReference>
<keyword evidence="7" id="KW-0732">Signal</keyword>
<dbReference type="WBParaSite" id="ASIM_0001594501-mRNA-1">
    <property type="protein sequence ID" value="ASIM_0001594501-mRNA-1"/>
    <property type="gene ID" value="ASIM_0001594501"/>
</dbReference>
<feature type="compositionally biased region" description="Polar residues" evidence="6">
    <location>
        <begin position="489"/>
        <end position="511"/>
    </location>
</feature>
<dbReference type="InterPro" id="IPR020901">
    <property type="entry name" value="Prtase_inh_Kunz-CS"/>
</dbReference>
<dbReference type="AlphaFoldDB" id="A0A0M3K4Q4"/>
<dbReference type="CDD" id="cd00109">
    <property type="entry name" value="Kunitz-type"/>
    <property type="match status" value="1"/>
</dbReference>
<feature type="compositionally biased region" description="Polar residues" evidence="6">
    <location>
        <begin position="610"/>
        <end position="655"/>
    </location>
</feature>
<dbReference type="FunFam" id="4.10.410.10:FF:000020">
    <property type="entry name" value="Collagen, type VI, alpha 3"/>
    <property type="match status" value="1"/>
</dbReference>
<dbReference type="GO" id="GO:0004867">
    <property type="term" value="F:serine-type endopeptidase inhibitor activity"/>
    <property type="evidence" value="ECO:0007669"/>
    <property type="project" value="UniProtKB-KW"/>
</dbReference>
<feature type="region of interest" description="Disordered" evidence="6">
    <location>
        <begin position="366"/>
        <end position="514"/>
    </location>
</feature>
<evidence type="ECO:0000256" key="5">
    <source>
        <dbReference type="ARBA" id="ARBA00023157"/>
    </source>
</evidence>
<feature type="region of interest" description="Disordered" evidence="6">
    <location>
        <begin position="582"/>
        <end position="655"/>
    </location>
</feature>
<dbReference type="OrthoDB" id="196393at2759"/>
<keyword evidence="2" id="KW-0964">Secreted</keyword>
<feature type="compositionally biased region" description="Polar residues" evidence="6">
    <location>
        <begin position="471"/>
        <end position="481"/>
    </location>
</feature>
<name>A0A0M3K4Q4_ANISI</name>
<dbReference type="GO" id="GO:0005615">
    <property type="term" value="C:extracellular space"/>
    <property type="evidence" value="ECO:0007669"/>
    <property type="project" value="TreeGrafter"/>
</dbReference>
<dbReference type="PANTHER" id="PTHR10083">
    <property type="entry name" value="KUNITZ-TYPE PROTEASE INHIBITOR-RELATED"/>
    <property type="match status" value="1"/>
</dbReference>
<evidence type="ECO:0000313" key="11">
    <source>
        <dbReference type="WBParaSite" id="ASIM_0001594501-mRNA-1"/>
    </source>
</evidence>
<feature type="compositionally biased region" description="Low complexity" evidence="6">
    <location>
        <begin position="292"/>
        <end position="312"/>
    </location>
</feature>